<dbReference type="SUPFAM" id="SSF159709">
    <property type="entry name" value="PhnH-like"/>
    <property type="match status" value="1"/>
</dbReference>
<dbReference type="NCBIfam" id="TIGR03292">
    <property type="entry name" value="PhnH_redo"/>
    <property type="match status" value="1"/>
</dbReference>
<dbReference type="AlphaFoldDB" id="A0A5P9PA01"/>
<protein>
    <submittedName>
        <fullName evidence="1">Phosphonate C-P lyase system protein PhnH</fullName>
    </submittedName>
</protein>
<dbReference type="GO" id="GO:0016829">
    <property type="term" value="F:lyase activity"/>
    <property type="evidence" value="ECO:0007669"/>
    <property type="project" value="UniProtKB-KW"/>
</dbReference>
<name>A0A5P9PA01_9EURY</name>
<dbReference type="Pfam" id="PF05845">
    <property type="entry name" value="PhnH"/>
    <property type="match status" value="1"/>
</dbReference>
<dbReference type="GeneID" id="42303405"/>
<gene>
    <name evidence="1" type="primary">phnH</name>
    <name evidence="1" type="ORF">GCU68_20310</name>
</gene>
<dbReference type="InterPro" id="IPR038058">
    <property type="entry name" value="PhnH-like_sp"/>
</dbReference>
<accession>A0A5P9PA01</accession>
<dbReference type="Gene3D" id="3.40.50.11310">
    <property type="entry name" value="Bacterial phosphonate metabolism protein PhnH"/>
    <property type="match status" value="1"/>
</dbReference>
<keyword evidence="2" id="KW-1185">Reference proteome</keyword>
<dbReference type="InterPro" id="IPR008772">
    <property type="entry name" value="Phosphonate_metab_PhnH"/>
</dbReference>
<dbReference type="PIRSF" id="PIRSF020680">
    <property type="entry name" value="PhnH"/>
    <property type="match status" value="1"/>
</dbReference>
<keyword evidence="1" id="KW-0614">Plasmid</keyword>
<dbReference type="Proteomes" id="UP000326170">
    <property type="component" value="Plasmid unnamed2"/>
</dbReference>
<dbReference type="OrthoDB" id="184031at2157"/>
<proteinExistence type="predicted"/>
<dbReference type="GO" id="GO:0019634">
    <property type="term" value="P:organic phosphonate metabolic process"/>
    <property type="evidence" value="ECO:0007669"/>
    <property type="project" value="InterPro"/>
</dbReference>
<dbReference type="EMBL" id="CP045490">
    <property type="protein sequence ID" value="QFU84837.1"/>
    <property type="molecule type" value="Genomic_DNA"/>
</dbReference>
<sequence>MRALGIDPVRDTQQIFRALLDAMARPGTIERTPTTPADHAVLATLVDHEVSLHTEDDAVCEAFAGAGRLVEAALPDADVVHIAGSTDGRVREAQHGSLKEPSDGATVVYRVDSIETEPTADDVAVTVSGPGVPGTRTFAIGGLPAAELEAIADAQRAFPRGIDVVLTTEDRLAALPRSIDLEVA</sequence>
<organism evidence="1 2">
    <name type="scientific">Natronorubrum aibiense</name>
    <dbReference type="NCBI Taxonomy" id="348826"/>
    <lineage>
        <taxon>Archaea</taxon>
        <taxon>Methanobacteriati</taxon>
        <taxon>Methanobacteriota</taxon>
        <taxon>Stenosarchaea group</taxon>
        <taxon>Halobacteria</taxon>
        <taxon>Halobacteriales</taxon>
        <taxon>Natrialbaceae</taxon>
        <taxon>Natronorubrum</taxon>
    </lineage>
</organism>
<reference evidence="1 2" key="1">
    <citation type="journal article" date="2007" name="Int. J. Syst. Evol. Microbiol.">
        <title>Natronorubrum sulfidifaciens sp. nov., an extremely haloalkaliphilic archaeon isolated from Aiding salt lake in Xin-Jiang, China.</title>
        <authorList>
            <person name="Cui H.L."/>
            <person name="Tohty D."/>
            <person name="Liu H.C."/>
            <person name="Liu S.J."/>
            <person name="Oren A."/>
            <person name="Zhou P.J."/>
        </authorList>
    </citation>
    <scope>NUCLEOTIDE SEQUENCE [LARGE SCALE GENOMIC DNA]</scope>
    <source>
        <strain evidence="1 2">7-3</strain>
        <plasmid evidence="1">unnamed2</plasmid>
    </source>
</reference>
<dbReference type="RefSeq" id="WP_152944396.1">
    <property type="nucleotide sequence ID" value="NZ_CP045490.1"/>
</dbReference>
<evidence type="ECO:0000313" key="1">
    <source>
        <dbReference type="EMBL" id="QFU84837.1"/>
    </source>
</evidence>
<dbReference type="KEGG" id="nas:GCU68_20310"/>
<keyword evidence="1" id="KW-0456">Lyase</keyword>
<evidence type="ECO:0000313" key="2">
    <source>
        <dbReference type="Proteomes" id="UP000326170"/>
    </source>
</evidence>
<geneLocation type="plasmid" evidence="1 2">
    <name>unnamed2</name>
</geneLocation>